<dbReference type="PANTHER" id="PTHR43176:SF3">
    <property type="entry name" value="3-HYDROXYISOBUTYRYL-COA HYDROLASE, MITOCHONDRIAL"/>
    <property type="match status" value="1"/>
</dbReference>
<dbReference type="EMBL" id="JARXYA010000005">
    <property type="protein sequence ID" value="MDH6503978.1"/>
    <property type="molecule type" value="Genomic_DNA"/>
</dbReference>
<dbReference type="PANTHER" id="PTHR43176">
    <property type="entry name" value="3-HYDROXYISOBUTYRYL-COA HYDROLASE-RELATED"/>
    <property type="match status" value="1"/>
</dbReference>
<proteinExistence type="predicted"/>
<dbReference type="GO" id="GO:0006574">
    <property type="term" value="P:L-valine catabolic process"/>
    <property type="evidence" value="ECO:0007669"/>
    <property type="project" value="TreeGrafter"/>
</dbReference>
<dbReference type="AlphaFoldDB" id="A0AA43S5P1"/>
<dbReference type="InterPro" id="IPR032259">
    <property type="entry name" value="HIBYL-CoA-H"/>
</dbReference>
<evidence type="ECO:0000313" key="6">
    <source>
        <dbReference type="Proteomes" id="UP001161160"/>
    </source>
</evidence>
<keyword evidence="6" id="KW-1185">Reference proteome</keyword>
<dbReference type="EC" id="3.1.2.4" evidence="2"/>
<dbReference type="CDD" id="cd06558">
    <property type="entry name" value="crotonase-like"/>
    <property type="match status" value="1"/>
</dbReference>
<dbReference type="GO" id="GO:0003860">
    <property type="term" value="F:3-hydroxyisobutyryl-CoA hydrolase activity"/>
    <property type="evidence" value="ECO:0007669"/>
    <property type="project" value="UniProtKB-EC"/>
</dbReference>
<gene>
    <name evidence="5" type="ORF">M2127_001282</name>
</gene>
<dbReference type="Pfam" id="PF16113">
    <property type="entry name" value="ECH_2"/>
    <property type="match status" value="1"/>
</dbReference>
<accession>A0AA43S5P1</accession>
<feature type="domain" description="Enoyl-CoA hydratase/isomerase" evidence="4">
    <location>
        <begin position="14"/>
        <end position="344"/>
    </location>
</feature>
<name>A0AA43S5P1_9BURK</name>
<protein>
    <recommendedName>
        <fullName evidence="2">3-hydroxyisobutyryl-CoA hydrolase</fullName>
        <ecNumber evidence="2">3.1.2.4</ecNumber>
    </recommendedName>
</protein>
<dbReference type="NCBIfam" id="NF004127">
    <property type="entry name" value="PRK05617.1"/>
    <property type="match status" value="1"/>
</dbReference>
<comment type="catalytic activity">
    <reaction evidence="1">
        <text>3-hydroxy-2-methylpropanoyl-CoA + H2O = 3-hydroxy-2-methylpropanoate + CoA + H(+)</text>
        <dbReference type="Rhea" id="RHEA:20888"/>
        <dbReference type="ChEBI" id="CHEBI:11805"/>
        <dbReference type="ChEBI" id="CHEBI:15377"/>
        <dbReference type="ChEBI" id="CHEBI:15378"/>
        <dbReference type="ChEBI" id="CHEBI:57287"/>
        <dbReference type="ChEBI" id="CHEBI:57340"/>
        <dbReference type="EC" id="3.1.2.4"/>
    </reaction>
</comment>
<dbReference type="InterPro" id="IPR045004">
    <property type="entry name" value="ECH_dom"/>
</dbReference>
<dbReference type="Proteomes" id="UP001161160">
    <property type="component" value="Unassembled WGS sequence"/>
</dbReference>
<evidence type="ECO:0000313" key="5">
    <source>
        <dbReference type="EMBL" id="MDH6503978.1"/>
    </source>
</evidence>
<reference evidence="5" key="1">
    <citation type="submission" date="2023-04" db="EMBL/GenBank/DDBJ databases">
        <title>Genome Encyclopedia of Bacteria and Archaea VI: Functional Genomics of Type Strains.</title>
        <authorList>
            <person name="Whitman W."/>
        </authorList>
    </citation>
    <scope>NUCLEOTIDE SEQUENCE</scope>
    <source>
        <strain evidence="5">Enz.4-51</strain>
    </source>
</reference>
<evidence type="ECO:0000256" key="1">
    <source>
        <dbReference type="ARBA" id="ARBA00001709"/>
    </source>
</evidence>
<organism evidence="5 6">
    <name type="scientific">Polynucleobacter sphagniphilus</name>
    <dbReference type="NCBI Taxonomy" id="1743169"/>
    <lineage>
        <taxon>Bacteria</taxon>
        <taxon>Pseudomonadati</taxon>
        <taxon>Pseudomonadota</taxon>
        <taxon>Betaproteobacteria</taxon>
        <taxon>Burkholderiales</taxon>
        <taxon>Burkholderiaceae</taxon>
        <taxon>Polynucleobacter</taxon>
    </lineage>
</organism>
<sequence length="350" mass="39059">MSNDIFFEKRSGLGLITLNRPKALNALNYPMIQLMHQTLKEWEKDPEVLAVLVRGEGEKAFCAGGDIRSLYESITSGRDEHAHFFRDEYDLNEYIYRYSKPYIALMNGYVMGGGMGISQGASFRVATERSKISMPEVAIGYFPDVGGSHFLSKCPGSIGQYLALTGVTLGAEDALYAHLVDWILPSEQLARFQECLEALDQQKSTADQIKVILLDLGARNKPHNAQLMERQELIDATFSLGSVGQIIARLDQLAANAPAWIGETAELMKKRSPIAMVGARETVSRGKHLSISQCFAMELALSSRWIEVGDFVEGIRALIIDKDNSPQWAYTLVELNEQKIRELFPLLSQY</sequence>
<comment type="caution">
    <text evidence="5">The sequence shown here is derived from an EMBL/GenBank/DDBJ whole genome shotgun (WGS) entry which is preliminary data.</text>
</comment>
<dbReference type="InterPro" id="IPR029045">
    <property type="entry name" value="ClpP/crotonase-like_dom_sf"/>
</dbReference>
<evidence type="ECO:0000259" key="4">
    <source>
        <dbReference type="Pfam" id="PF16113"/>
    </source>
</evidence>
<keyword evidence="3" id="KW-0378">Hydrolase</keyword>
<dbReference type="Gene3D" id="3.90.226.10">
    <property type="entry name" value="2-enoyl-CoA Hydratase, Chain A, domain 1"/>
    <property type="match status" value="1"/>
</dbReference>
<dbReference type="RefSeq" id="WP_277542450.1">
    <property type="nucleotide sequence ID" value="NZ_JAQFIK010000004.1"/>
</dbReference>
<evidence type="ECO:0000256" key="3">
    <source>
        <dbReference type="ARBA" id="ARBA00022801"/>
    </source>
</evidence>
<evidence type="ECO:0000256" key="2">
    <source>
        <dbReference type="ARBA" id="ARBA00011915"/>
    </source>
</evidence>
<dbReference type="SUPFAM" id="SSF52096">
    <property type="entry name" value="ClpP/crotonase"/>
    <property type="match status" value="1"/>
</dbReference>